<dbReference type="GO" id="GO:0003697">
    <property type="term" value="F:single-stranded DNA binding"/>
    <property type="evidence" value="ECO:0007669"/>
    <property type="project" value="TreeGrafter"/>
</dbReference>
<dbReference type="GeneID" id="25292454"/>
<gene>
    <name evidence="5" type="ORF">Z518_04383</name>
</gene>
<feature type="site" description="Interaction with DNA" evidence="3">
    <location>
        <position position="776"/>
    </location>
</feature>
<accession>A0A0D2FW66</accession>
<dbReference type="GO" id="GO:0017005">
    <property type="term" value="F:3'-tyrosyl-DNA phosphodiesterase activity"/>
    <property type="evidence" value="ECO:0007669"/>
    <property type="project" value="TreeGrafter"/>
</dbReference>
<dbReference type="HOGENOM" id="CLU_007773_1_0_1"/>
<keyword evidence="6" id="KW-1185">Reference proteome</keyword>
<dbReference type="Gene3D" id="3.30.870.10">
    <property type="entry name" value="Endonuclease Chain A"/>
    <property type="match status" value="2"/>
</dbReference>
<feature type="active site" description="Nucleophile" evidence="1">
    <location>
        <position position="487"/>
    </location>
</feature>
<evidence type="ECO:0000313" key="5">
    <source>
        <dbReference type="EMBL" id="KIX06407.1"/>
    </source>
</evidence>
<evidence type="ECO:0000256" key="4">
    <source>
        <dbReference type="SAM" id="MobiDB-lite"/>
    </source>
</evidence>
<evidence type="ECO:0000256" key="2">
    <source>
        <dbReference type="PIRSR" id="PIRSR610347-2"/>
    </source>
</evidence>
<evidence type="ECO:0008006" key="7">
    <source>
        <dbReference type="Google" id="ProtNLM"/>
    </source>
</evidence>
<dbReference type="InterPro" id="IPR010347">
    <property type="entry name" value="Tdp1"/>
</dbReference>
<dbReference type="OrthoDB" id="47785at2759"/>
<dbReference type="GO" id="GO:0005634">
    <property type="term" value="C:nucleus"/>
    <property type="evidence" value="ECO:0007669"/>
    <property type="project" value="InterPro"/>
</dbReference>
<reference evidence="5 6" key="1">
    <citation type="submission" date="2015-01" db="EMBL/GenBank/DDBJ databases">
        <title>The Genome Sequence of Rhinocladiella mackenzie CBS 650.93.</title>
        <authorList>
            <consortium name="The Broad Institute Genomics Platform"/>
            <person name="Cuomo C."/>
            <person name="de Hoog S."/>
            <person name="Gorbushina A."/>
            <person name="Stielow B."/>
            <person name="Teixiera M."/>
            <person name="Abouelleil A."/>
            <person name="Chapman S.B."/>
            <person name="Priest M."/>
            <person name="Young S.K."/>
            <person name="Wortman J."/>
            <person name="Nusbaum C."/>
            <person name="Birren B."/>
        </authorList>
    </citation>
    <scope>NUCLEOTIDE SEQUENCE [LARGE SCALE GENOMIC DNA]</scope>
    <source>
        <strain evidence="5 6">CBS 650.93</strain>
    </source>
</reference>
<feature type="binding site" evidence="2">
    <location>
        <position position="489"/>
    </location>
    <ligand>
        <name>substrate</name>
    </ligand>
</feature>
<feature type="region of interest" description="Disordered" evidence="4">
    <location>
        <begin position="19"/>
        <end position="271"/>
    </location>
</feature>
<evidence type="ECO:0000256" key="1">
    <source>
        <dbReference type="PIRSR" id="PIRSR610347-1"/>
    </source>
</evidence>
<dbReference type="GO" id="GO:0006281">
    <property type="term" value="P:DNA repair"/>
    <property type="evidence" value="ECO:0007669"/>
    <property type="project" value="InterPro"/>
</dbReference>
<feature type="compositionally biased region" description="Polar residues" evidence="4">
    <location>
        <begin position="83"/>
        <end position="99"/>
    </location>
</feature>
<feature type="region of interest" description="Disordered" evidence="4">
    <location>
        <begin position="347"/>
        <end position="371"/>
    </location>
</feature>
<dbReference type="PANTHER" id="PTHR12415:SF4">
    <property type="entry name" value="TYROSYL-DNA PHOSPHODIESTERASE DOMAIN-CONTAINING PROTEIN"/>
    <property type="match status" value="1"/>
</dbReference>
<dbReference type="VEuPathDB" id="FungiDB:Z518_04383"/>
<feature type="compositionally biased region" description="Basic and acidic residues" evidence="4">
    <location>
        <begin position="104"/>
        <end position="121"/>
    </location>
</feature>
<feature type="compositionally biased region" description="Polar residues" evidence="4">
    <location>
        <begin position="235"/>
        <end position="256"/>
    </location>
</feature>
<dbReference type="GO" id="GO:0003690">
    <property type="term" value="F:double-stranded DNA binding"/>
    <property type="evidence" value="ECO:0007669"/>
    <property type="project" value="TreeGrafter"/>
</dbReference>
<feature type="compositionally biased region" description="Polar residues" evidence="4">
    <location>
        <begin position="23"/>
        <end position="55"/>
    </location>
</feature>
<evidence type="ECO:0000313" key="6">
    <source>
        <dbReference type="Proteomes" id="UP000053617"/>
    </source>
</evidence>
<proteinExistence type="predicted"/>
<dbReference type="STRING" id="1442369.A0A0D2FW66"/>
<organism evidence="5 6">
    <name type="scientific">Rhinocladiella mackenziei CBS 650.93</name>
    <dbReference type="NCBI Taxonomy" id="1442369"/>
    <lineage>
        <taxon>Eukaryota</taxon>
        <taxon>Fungi</taxon>
        <taxon>Dikarya</taxon>
        <taxon>Ascomycota</taxon>
        <taxon>Pezizomycotina</taxon>
        <taxon>Eurotiomycetes</taxon>
        <taxon>Chaetothyriomycetidae</taxon>
        <taxon>Chaetothyriales</taxon>
        <taxon>Herpotrichiellaceae</taxon>
        <taxon>Rhinocladiella</taxon>
    </lineage>
</organism>
<protein>
    <recommendedName>
        <fullName evidence="7">PLD phosphodiesterase domain-containing protein</fullName>
    </recommendedName>
</protein>
<dbReference type="RefSeq" id="XP_013273543.1">
    <property type="nucleotide sequence ID" value="XM_013418089.1"/>
</dbReference>
<evidence type="ECO:0000256" key="3">
    <source>
        <dbReference type="PIRSR" id="PIRSR610347-3"/>
    </source>
</evidence>
<sequence length="853" mass="93486">MPSKQALPEIVDLTSDNEDEINIPSQSPHPTRVNATAKASANTRVTGGTVISQTAKMDFDDTRSCGSRTECGSQSGEDDVHDVSTSTPFQKASQAQVTPTRGIKSVDRGKGKGKGKEREQEITTVDLSYLDSDDEISNSESGFKYDLDDYSGDWSGDEALRRAIALSLQDQRTTNDINGGSGSGKGKESSQDGEKDDEVNGGKCTETAKVKEKELIQREMPQSSNLGDNDDAKTMSPSPQASSNPKQLPALSSSADSKLVPNPGSVDASTLNVPSTFSLASLNRKQMEADRLDRLAQLKRKRDDEDEQRGKVARVRQAETLTEVTVLPSMVRQAKKPMVSLARHISTSAGGSDANGSSEKIGGTTQSKGVGLKDRAMETSTTKIIAPNKYPDGMVFKTYVAGYPTTNTIDFTTLISPASSLASCLLSSFIWDFDWLLPHFETRRTKFQLVVHAKTHLDRHAVTNDFKGIPNVRLCFPSMDANVNCMHSKLMLLFFKEEDSGKSSSATWQGERCRIVVPTANLVGFDWGVGGFMENTVWLIDLPAKSGTTSASLSDRSKGAETQFQKSLRAFLKAQTVPDDVIRNLGHFDFSRTARIGFVHTIGGMHVGEAWKETGLGGLGRTISELGLAAGGSIQLDYVTSSTGNLNDEFMTSMYLAAQGDDSLTEYSTRTAQKEAQTRQVRRTWEDWRNKFRIYFPSDKTVRESKGGIQNAGTICSSARWWQSGKFPTSCMRDCVSVREGLLMHNKIMFARFAWSVESCQSVRIGWAYVGSANMSESAWGRLVQDRSTKEPRLNCRNWECGVIIPVDSRSPNIRAPNGTDAGNLAMFDHLVPVPMKYPAETFEGKKPWTTFT</sequence>
<dbReference type="Pfam" id="PF06087">
    <property type="entry name" value="Tyr-DNA_phospho"/>
    <property type="match status" value="1"/>
</dbReference>
<feature type="compositionally biased region" description="Polar residues" evidence="4">
    <location>
        <begin position="347"/>
        <end position="368"/>
    </location>
</feature>
<feature type="active site" description="Proton donor/acceptor" evidence="1">
    <location>
        <position position="745"/>
    </location>
</feature>
<dbReference type="AlphaFoldDB" id="A0A0D2FW66"/>
<dbReference type="CDD" id="cd09122">
    <property type="entry name" value="PLDc_Tdp1_1"/>
    <property type="match status" value="1"/>
</dbReference>
<name>A0A0D2FW66_9EURO</name>
<feature type="compositionally biased region" description="Basic and acidic residues" evidence="4">
    <location>
        <begin position="206"/>
        <end position="217"/>
    </location>
</feature>
<feature type="compositionally biased region" description="Polar residues" evidence="4">
    <location>
        <begin position="168"/>
        <end position="178"/>
    </location>
</feature>
<dbReference type="PANTHER" id="PTHR12415">
    <property type="entry name" value="TYROSYL-DNA PHOSPHODIESTERASE 1"/>
    <property type="match status" value="1"/>
</dbReference>
<dbReference type="EMBL" id="KN847477">
    <property type="protein sequence ID" value="KIX06407.1"/>
    <property type="molecule type" value="Genomic_DNA"/>
</dbReference>
<dbReference type="SUPFAM" id="SSF56024">
    <property type="entry name" value="Phospholipase D/nuclease"/>
    <property type="match status" value="2"/>
</dbReference>
<feature type="binding site" evidence="2">
    <location>
        <position position="747"/>
    </location>
    <ligand>
        <name>substrate</name>
    </ligand>
</feature>
<feature type="compositionally biased region" description="Polar residues" evidence="4">
    <location>
        <begin position="64"/>
        <end position="75"/>
    </location>
</feature>
<dbReference type="Proteomes" id="UP000053617">
    <property type="component" value="Unassembled WGS sequence"/>
</dbReference>